<keyword evidence="2" id="KW-1185">Reference proteome</keyword>
<dbReference type="EMBL" id="CABITT030000002">
    <property type="protein sequence ID" value="VVA94096.1"/>
    <property type="molecule type" value="Genomic_DNA"/>
</dbReference>
<sequence>MAIQGFIHGLQLVALSCIPQITSFATSEKNTKRKEIVASEDEYDNEEIEKPLSIGMRLVKDLDADQTVKVTYTLPTENLHGQDLTWSKDQEDGKVNYMIDLLEKNHNFTNASWSGGLDAKLTICQLLTSDRELSGWIDDVTSFANTE</sequence>
<comment type="caution">
    <text evidence="1">The sequence shown here is derived from an EMBL/GenBank/DDBJ whole genome shotgun (WGS) entry which is preliminary data.</text>
</comment>
<proteinExistence type="predicted"/>
<accession>A0A565AXE0</accession>
<protein>
    <submittedName>
        <fullName evidence="1">Uncharacterized protein</fullName>
    </submittedName>
</protein>
<name>A0A565AXE0_9BRAS</name>
<evidence type="ECO:0000313" key="1">
    <source>
        <dbReference type="EMBL" id="VVA94096.1"/>
    </source>
</evidence>
<gene>
    <name evidence="1" type="ORF">ANE_LOCUS4541</name>
</gene>
<reference evidence="1" key="1">
    <citation type="submission" date="2019-07" db="EMBL/GenBank/DDBJ databases">
        <authorList>
            <person name="Dittberner H."/>
        </authorList>
    </citation>
    <scope>NUCLEOTIDE SEQUENCE [LARGE SCALE GENOMIC DNA]</scope>
</reference>
<dbReference type="AlphaFoldDB" id="A0A565AXE0"/>
<organism evidence="1 2">
    <name type="scientific">Arabis nemorensis</name>
    <dbReference type="NCBI Taxonomy" id="586526"/>
    <lineage>
        <taxon>Eukaryota</taxon>
        <taxon>Viridiplantae</taxon>
        <taxon>Streptophyta</taxon>
        <taxon>Embryophyta</taxon>
        <taxon>Tracheophyta</taxon>
        <taxon>Spermatophyta</taxon>
        <taxon>Magnoliopsida</taxon>
        <taxon>eudicotyledons</taxon>
        <taxon>Gunneridae</taxon>
        <taxon>Pentapetalae</taxon>
        <taxon>rosids</taxon>
        <taxon>malvids</taxon>
        <taxon>Brassicales</taxon>
        <taxon>Brassicaceae</taxon>
        <taxon>Arabideae</taxon>
        <taxon>Arabis</taxon>
    </lineage>
</organism>
<evidence type="ECO:0000313" key="2">
    <source>
        <dbReference type="Proteomes" id="UP000489600"/>
    </source>
</evidence>
<dbReference type="Proteomes" id="UP000489600">
    <property type="component" value="Unassembled WGS sequence"/>
</dbReference>